<comment type="caution">
    <text evidence="1">The sequence shown here is derived from an EMBL/GenBank/DDBJ whole genome shotgun (WGS) entry which is preliminary data.</text>
</comment>
<protein>
    <submittedName>
        <fullName evidence="1">Uncharacterized protein</fullName>
    </submittedName>
</protein>
<dbReference type="EMBL" id="ADBJ01000037">
    <property type="protein sequence ID" value="EFA78788.1"/>
    <property type="molecule type" value="Genomic_DNA"/>
</dbReference>
<gene>
    <name evidence="1" type="ORF">PPL_08251</name>
</gene>
<organism evidence="1 2">
    <name type="scientific">Heterostelium pallidum (strain ATCC 26659 / Pp 5 / PN500)</name>
    <name type="common">Cellular slime mold</name>
    <name type="synonym">Polysphondylium pallidum</name>
    <dbReference type="NCBI Taxonomy" id="670386"/>
    <lineage>
        <taxon>Eukaryota</taxon>
        <taxon>Amoebozoa</taxon>
        <taxon>Evosea</taxon>
        <taxon>Eumycetozoa</taxon>
        <taxon>Dictyostelia</taxon>
        <taxon>Acytosteliales</taxon>
        <taxon>Acytosteliaceae</taxon>
        <taxon>Heterostelium</taxon>
    </lineage>
</organism>
<dbReference type="Proteomes" id="UP000001396">
    <property type="component" value="Unassembled WGS sequence"/>
</dbReference>
<reference evidence="1 2" key="1">
    <citation type="journal article" date="2011" name="Genome Res.">
        <title>Phylogeny-wide analysis of social amoeba genomes highlights ancient origins for complex intercellular communication.</title>
        <authorList>
            <person name="Heidel A.J."/>
            <person name="Lawal H.M."/>
            <person name="Felder M."/>
            <person name="Schilde C."/>
            <person name="Helps N.R."/>
            <person name="Tunggal B."/>
            <person name="Rivero F."/>
            <person name="John U."/>
            <person name="Schleicher M."/>
            <person name="Eichinger L."/>
            <person name="Platzer M."/>
            <person name="Noegel A.A."/>
            <person name="Schaap P."/>
            <person name="Gloeckner G."/>
        </authorList>
    </citation>
    <scope>NUCLEOTIDE SEQUENCE [LARGE SCALE GENOMIC DNA]</scope>
    <source>
        <strain evidence="2">ATCC 26659 / Pp 5 / PN500</strain>
    </source>
</reference>
<dbReference type="AlphaFoldDB" id="D3BJ14"/>
<accession>D3BJ14</accession>
<dbReference type="GeneID" id="31363731"/>
<dbReference type="InParanoid" id="D3BJ14"/>
<evidence type="ECO:0000313" key="1">
    <source>
        <dbReference type="EMBL" id="EFA78788.1"/>
    </source>
</evidence>
<proteinExistence type="predicted"/>
<keyword evidence="2" id="KW-1185">Reference proteome</keyword>
<dbReference type="RefSeq" id="XP_020430912.1">
    <property type="nucleotide sequence ID" value="XM_020579073.1"/>
</dbReference>
<name>D3BJ14_HETP5</name>
<evidence type="ECO:0000313" key="2">
    <source>
        <dbReference type="Proteomes" id="UP000001396"/>
    </source>
</evidence>
<sequence>MRYLILLFGYIVITKHTYISNQISLVLKSVSLSSSVSTINLILTSPLTHTSPYHPNHPNHHHHISNVFPNVKVLFILKYYSYFHSINNINIFNIVLSELVLPINFSKATLKRQIVFICYVCPQNLNTTTTTTH</sequence>